<dbReference type="PRINTS" id="PR00081">
    <property type="entry name" value="GDHRDH"/>
</dbReference>
<comment type="caution">
    <text evidence="2">The sequence shown here is derived from an EMBL/GenBank/DDBJ whole genome shotgun (WGS) entry which is preliminary data.</text>
</comment>
<sequence length="166" mass="17830">MFNNAGTLSTSDQTVLDLDVSQFDWLFAAARAMVEPRVKGSIVCTASGAARNGANKRTVYIMSKHAVLGLVRWPIHQLGGYGTRVNSVSPSGVPTRLICKSQEEIMGVRKRYEPLTSLKGTVLSVRHVADAVLFLVSDESAFITGHELAVDGGFISLPDPVSLEAN</sequence>
<accession>A0ABC8UQQ6</accession>
<organism evidence="2 3">
    <name type="scientific">Ilex paraguariensis</name>
    <name type="common">yerba mate</name>
    <dbReference type="NCBI Taxonomy" id="185542"/>
    <lineage>
        <taxon>Eukaryota</taxon>
        <taxon>Viridiplantae</taxon>
        <taxon>Streptophyta</taxon>
        <taxon>Embryophyta</taxon>
        <taxon>Tracheophyta</taxon>
        <taxon>Spermatophyta</taxon>
        <taxon>Magnoliopsida</taxon>
        <taxon>eudicotyledons</taxon>
        <taxon>Gunneridae</taxon>
        <taxon>Pentapetalae</taxon>
        <taxon>asterids</taxon>
        <taxon>campanulids</taxon>
        <taxon>Aquifoliales</taxon>
        <taxon>Aquifoliaceae</taxon>
        <taxon>Ilex</taxon>
    </lineage>
</organism>
<name>A0ABC8UQQ6_9AQUA</name>
<dbReference type="AlphaFoldDB" id="A0ABC8UQQ6"/>
<dbReference type="PANTHER" id="PTHR42820:SF21">
    <property type="entry name" value="SHORT-CHAIN DEHYDROGENASE REDUCTASE 3B-LIKE"/>
    <property type="match status" value="1"/>
</dbReference>
<comment type="similarity">
    <text evidence="1">Belongs to the short-chain dehydrogenases/reductases (SDR) family.</text>
</comment>
<dbReference type="InterPro" id="IPR036291">
    <property type="entry name" value="NAD(P)-bd_dom_sf"/>
</dbReference>
<dbReference type="EMBL" id="CAUOFW020008625">
    <property type="protein sequence ID" value="CAK9183386.1"/>
    <property type="molecule type" value="Genomic_DNA"/>
</dbReference>
<reference evidence="2 3" key="1">
    <citation type="submission" date="2024-02" db="EMBL/GenBank/DDBJ databases">
        <authorList>
            <person name="Vignale AGUSTIN F."/>
            <person name="Sosa J E."/>
            <person name="Modenutti C."/>
        </authorList>
    </citation>
    <scope>NUCLEOTIDE SEQUENCE [LARGE SCALE GENOMIC DNA]</scope>
</reference>
<dbReference type="Proteomes" id="UP001642360">
    <property type="component" value="Unassembled WGS sequence"/>
</dbReference>
<keyword evidence="3" id="KW-1185">Reference proteome</keyword>
<protein>
    <submittedName>
        <fullName evidence="2">Uncharacterized protein</fullName>
    </submittedName>
</protein>
<dbReference type="InterPro" id="IPR002347">
    <property type="entry name" value="SDR_fam"/>
</dbReference>
<evidence type="ECO:0000313" key="3">
    <source>
        <dbReference type="Proteomes" id="UP001642360"/>
    </source>
</evidence>
<dbReference type="Pfam" id="PF13561">
    <property type="entry name" value="adh_short_C2"/>
    <property type="match status" value="1"/>
</dbReference>
<proteinExistence type="inferred from homology"/>
<evidence type="ECO:0000256" key="1">
    <source>
        <dbReference type="ARBA" id="ARBA00006484"/>
    </source>
</evidence>
<dbReference type="Gene3D" id="3.40.50.720">
    <property type="entry name" value="NAD(P)-binding Rossmann-like Domain"/>
    <property type="match status" value="1"/>
</dbReference>
<dbReference type="PANTHER" id="PTHR42820">
    <property type="entry name" value="SHORT-CHAIN DEHYDROGENASE REDUCTASE"/>
    <property type="match status" value="1"/>
</dbReference>
<evidence type="ECO:0000313" key="2">
    <source>
        <dbReference type="EMBL" id="CAK9183386.1"/>
    </source>
</evidence>
<dbReference type="SUPFAM" id="SSF51735">
    <property type="entry name" value="NAD(P)-binding Rossmann-fold domains"/>
    <property type="match status" value="1"/>
</dbReference>
<gene>
    <name evidence="2" type="ORF">ILEXP_LOCUS53651</name>
</gene>